<dbReference type="PANTHER" id="PTHR11223">
    <property type="entry name" value="EXPORTIN 1/5"/>
    <property type="match status" value="1"/>
</dbReference>
<dbReference type="GO" id="GO:0005049">
    <property type="term" value="F:nuclear export signal receptor activity"/>
    <property type="evidence" value="ECO:0007669"/>
    <property type="project" value="InterPro"/>
</dbReference>
<gene>
    <name evidence="3" type="ORF">LYPA_23C020271</name>
</gene>
<evidence type="ECO:0000259" key="2">
    <source>
        <dbReference type="Pfam" id="PF03810"/>
    </source>
</evidence>
<feature type="domain" description="Importin N-terminal" evidence="2">
    <location>
        <begin position="3"/>
        <end position="65"/>
    </location>
</feature>
<reference evidence="3 4" key="1">
    <citation type="submission" date="2019-01" db="EMBL/GenBank/DDBJ databases">
        <authorList>
            <person name="Alioto T."/>
            <person name="Alioto T."/>
        </authorList>
    </citation>
    <scope>NUCLEOTIDE SEQUENCE [LARGE SCALE GENOMIC DNA]</scope>
</reference>
<keyword evidence="4" id="KW-1185">Reference proteome</keyword>
<dbReference type="InterPro" id="IPR001494">
    <property type="entry name" value="Importin-beta_N"/>
</dbReference>
<dbReference type="GO" id="GO:0031267">
    <property type="term" value="F:small GTPase binding"/>
    <property type="evidence" value="ECO:0007669"/>
    <property type="project" value="InterPro"/>
</dbReference>
<comment type="similarity">
    <text evidence="1">Belongs to the exportin family.</text>
</comment>
<dbReference type="InterPro" id="IPR045065">
    <property type="entry name" value="XPO1/5"/>
</dbReference>
<dbReference type="Gene3D" id="1.25.10.10">
    <property type="entry name" value="Leucine-rich Repeat Variant"/>
    <property type="match status" value="1"/>
</dbReference>
<dbReference type="EMBL" id="CAAGRJ010039901">
    <property type="protein sequence ID" value="VFV47000.1"/>
    <property type="molecule type" value="Genomic_DNA"/>
</dbReference>
<feature type="non-terminal residue" evidence="3">
    <location>
        <position position="67"/>
    </location>
</feature>
<dbReference type="SUPFAM" id="SSF48371">
    <property type="entry name" value="ARM repeat"/>
    <property type="match status" value="1"/>
</dbReference>
<sequence length="67" mass="7865">QFCEEFKEKCPICVPCGLRLAEKTQIAIVRHFGLQILEHVVKFRWNSMSRLEKVYLKNSVMELIANV</sequence>
<dbReference type="GO" id="GO:0005737">
    <property type="term" value="C:cytoplasm"/>
    <property type="evidence" value="ECO:0007669"/>
    <property type="project" value="TreeGrafter"/>
</dbReference>
<dbReference type="InterPro" id="IPR016024">
    <property type="entry name" value="ARM-type_fold"/>
</dbReference>
<dbReference type="GO" id="GO:0003723">
    <property type="term" value="F:RNA binding"/>
    <property type="evidence" value="ECO:0007669"/>
    <property type="project" value="TreeGrafter"/>
</dbReference>
<protein>
    <recommendedName>
        <fullName evidence="2">Importin N-terminal domain-containing protein</fullName>
    </recommendedName>
</protein>
<dbReference type="PANTHER" id="PTHR11223:SF3">
    <property type="entry name" value="EXPORTIN-5"/>
    <property type="match status" value="1"/>
</dbReference>
<evidence type="ECO:0000313" key="4">
    <source>
        <dbReference type="Proteomes" id="UP000386466"/>
    </source>
</evidence>
<evidence type="ECO:0000256" key="1">
    <source>
        <dbReference type="ARBA" id="ARBA00009466"/>
    </source>
</evidence>
<name>A0A485PMQ5_LYNPA</name>
<dbReference type="GO" id="GO:0005634">
    <property type="term" value="C:nucleus"/>
    <property type="evidence" value="ECO:0007669"/>
    <property type="project" value="TreeGrafter"/>
</dbReference>
<organism evidence="3 4">
    <name type="scientific">Lynx pardinus</name>
    <name type="common">Iberian lynx</name>
    <name type="synonym">Felis pardina</name>
    <dbReference type="NCBI Taxonomy" id="191816"/>
    <lineage>
        <taxon>Eukaryota</taxon>
        <taxon>Metazoa</taxon>
        <taxon>Chordata</taxon>
        <taxon>Craniata</taxon>
        <taxon>Vertebrata</taxon>
        <taxon>Euteleostomi</taxon>
        <taxon>Mammalia</taxon>
        <taxon>Eutheria</taxon>
        <taxon>Laurasiatheria</taxon>
        <taxon>Carnivora</taxon>
        <taxon>Feliformia</taxon>
        <taxon>Felidae</taxon>
        <taxon>Felinae</taxon>
        <taxon>Lynx</taxon>
    </lineage>
</organism>
<feature type="non-terminal residue" evidence="3">
    <location>
        <position position="1"/>
    </location>
</feature>
<accession>A0A485PMQ5</accession>
<dbReference type="Proteomes" id="UP000386466">
    <property type="component" value="Unassembled WGS sequence"/>
</dbReference>
<dbReference type="GO" id="GO:0006611">
    <property type="term" value="P:protein export from nucleus"/>
    <property type="evidence" value="ECO:0007669"/>
    <property type="project" value="InterPro"/>
</dbReference>
<evidence type="ECO:0000313" key="3">
    <source>
        <dbReference type="EMBL" id="VFV47000.1"/>
    </source>
</evidence>
<dbReference type="InterPro" id="IPR011989">
    <property type="entry name" value="ARM-like"/>
</dbReference>
<dbReference type="AlphaFoldDB" id="A0A485PMQ5"/>
<dbReference type="Pfam" id="PF03810">
    <property type="entry name" value="IBN_N"/>
    <property type="match status" value="1"/>
</dbReference>
<dbReference type="GO" id="GO:0006405">
    <property type="term" value="P:RNA export from nucleus"/>
    <property type="evidence" value="ECO:0007669"/>
    <property type="project" value="TreeGrafter"/>
</dbReference>
<dbReference type="GO" id="GO:0042565">
    <property type="term" value="C:RNA nuclear export complex"/>
    <property type="evidence" value="ECO:0007669"/>
    <property type="project" value="TreeGrafter"/>
</dbReference>
<proteinExistence type="inferred from homology"/>